<dbReference type="Proteomes" id="UP000293398">
    <property type="component" value="Unassembled WGS sequence"/>
</dbReference>
<proteinExistence type="predicted"/>
<dbReference type="EMBL" id="SHKO01000002">
    <property type="protein sequence ID" value="RZT94855.1"/>
    <property type="molecule type" value="Genomic_DNA"/>
</dbReference>
<sequence length="474" mass="52261">MNSVQENRSSLGTAVVIGGSIAGCSAAAALHEQFDRVLVIDRDELPATRKSRKGAPHAYQFHALAVGGRKAMEGLFPGLTQQAIDSGVPLIDTANTLWYCSKFGFFRNQPSNLRSLLLTRQFLEWTLRNRIREIVNVEVLDRTAVSGLVAHGGIVTGVEVIDSAKIKRTIDADLIVDTSGRPSVAPDWLASLGYPRPVETTINAKWGYTTAYVRPGPEWSPPYDALYINPTVTGNDVRATRGAGMWAQEDNVWVLTAQGCAGDYPPYDEEGFRDFLGSFGRTEFLELLDKGEMVKPPVAWRNTTNRLRDFAGLQSRPERFIVLGDATAAFNPVYGQGMSSAAMGAGLLREELRTWFSSGAEDLTGFAEHFQKQLNTSVIQACWAFSTGSDLQIPGVEVDGLRQESEKSQEQEYVNRVVALATEDLDVQLKLTETISMVRGPEWMSEEEVRVKVQENWDRLGNLTREDNGPLVAP</sequence>
<dbReference type="OrthoDB" id="9790035at2"/>
<keyword evidence="2" id="KW-1185">Reference proteome</keyword>
<dbReference type="Gene3D" id="3.50.50.60">
    <property type="entry name" value="FAD/NAD(P)-binding domain"/>
    <property type="match status" value="1"/>
</dbReference>
<dbReference type="InterPro" id="IPR036188">
    <property type="entry name" value="FAD/NAD-bd_sf"/>
</dbReference>
<organism evidence="1 2">
    <name type="scientific">Advenella incenata</name>
    <dbReference type="NCBI Taxonomy" id="267800"/>
    <lineage>
        <taxon>Bacteria</taxon>
        <taxon>Pseudomonadati</taxon>
        <taxon>Pseudomonadota</taxon>
        <taxon>Betaproteobacteria</taxon>
        <taxon>Burkholderiales</taxon>
        <taxon>Alcaligenaceae</taxon>
    </lineage>
</organism>
<dbReference type="Pfam" id="PF13450">
    <property type="entry name" value="NAD_binding_8"/>
    <property type="match status" value="1"/>
</dbReference>
<reference evidence="1 2" key="1">
    <citation type="submission" date="2019-02" db="EMBL/GenBank/DDBJ databases">
        <title>Genomic Encyclopedia of Type Strains, Phase IV (KMG-IV): sequencing the most valuable type-strain genomes for metagenomic binning, comparative biology and taxonomic classification.</title>
        <authorList>
            <person name="Goeker M."/>
        </authorList>
    </citation>
    <scope>NUCLEOTIDE SEQUENCE [LARGE SCALE GENOMIC DNA]</scope>
    <source>
        <strain evidence="1 2">DSM 23814</strain>
    </source>
</reference>
<accession>A0A4V2FSM9</accession>
<dbReference type="SUPFAM" id="SSF51905">
    <property type="entry name" value="FAD/NAD(P)-binding domain"/>
    <property type="match status" value="1"/>
</dbReference>
<gene>
    <name evidence="1" type="ORF">EV681_3286</name>
</gene>
<evidence type="ECO:0000313" key="1">
    <source>
        <dbReference type="EMBL" id="RZT94855.1"/>
    </source>
</evidence>
<evidence type="ECO:0000313" key="2">
    <source>
        <dbReference type="Proteomes" id="UP000293398"/>
    </source>
</evidence>
<protein>
    <submittedName>
        <fullName evidence="1">2-polyprenyl-6-methoxyphenol hydroxylase-like FAD-dependent oxidoreductase</fullName>
    </submittedName>
</protein>
<name>A0A4V2FSM9_9BURK</name>
<dbReference type="AlphaFoldDB" id="A0A4V2FSM9"/>
<dbReference type="PANTHER" id="PTHR43422:SF3">
    <property type="entry name" value="THIAMINE THIAZOLE SYNTHASE"/>
    <property type="match status" value="1"/>
</dbReference>
<dbReference type="PANTHER" id="PTHR43422">
    <property type="entry name" value="THIAMINE THIAZOLE SYNTHASE"/>
    <property type="match status" value="1"/>
</dbReference>
<dbReference type="RefSeq" id="WP_130304558.1">
    <property type="nucleotide sequence ID" value="NZ_SHKO01000002.1"/>
</dbReference>
<comment type="caution">
    <text evidence="1">The sequence shown here is derived from an EMBL/GenBank/DDBJ whole genome shotgun (WGS) entry which is preliminary data.</text>
</comment>